<gene>
    <name evidence="1" type="ORF">BIW11_00914</name>
</gene>
<dbReference type="PANTHER" id="PTHR46488:SF1">
    <property type="entry name" value="AP-5 COMPLEX SUBUNIT ZETA-1"/>
    <property type="match status" value="1"/>
</dbReference>
<dbReference type="OrthoDB" id="744564at2759"/>
<dbReference type="PANTHER" id="PTHR46488">
    <property type="entry name" value="AP-5 COMPLEX SUBUNIT ZETA-1"/>
    <property type="match status" value="1"/>
</dbReference>
<proteinExistence type="predicted"/>
<dbReference type="GO" id="GO:0044599">
    <property type="term" value="C:AP-5 adaptor complex"/>
    <property type="evidence" value="ECO:0007669"/>
    <property type="project" value="InterPro"/>
</dbReference>
<dbReference type="SUPFAM" id="SSF48371">
    <property type="entry name" value="ARM repeat"/>
    <property type="match status" value="1"/>
</dbReference>
<dbReference type="EMBL" id="MNPL01007534">
    <property type="protein sequence ID" value="OQR74711.1"/>
    <property type="molecule type" value="Genomic_DNA"/>
</dbReference>
<reference evidence="1 2" key="1">
    <citation type="journal article" date="2017" name="Gigascience">
        <title>Draft genome of the honey bee ectoparasitic mite, Tropilaelaps mercedesae, is shaped by the parasitic life history.</title>
        <authorList>
            <person name="Dong X."/>
            <person name="Armstrong S.D."/>
            <person name="Xia D."/>
            <person name="Makepeace B.L."/>
            <person name="Darby A.C."/>
            <person name="Kadowaki T."/>
        </authorList>
    </citation>
    <scope>NUCLEOTIDE SEQUENCE [LARGE SCALE GENOMIC DNA]</scope>
    <source>
        <strain evidence="1">Wuxi-XJTLU</strain>
    </source>
</reference>
<evidence type="ECO:0000313" key="1">
    <source>
        <dbReference type="EMBL" id="OQR74711.1"/>
    </source>
</evidence>
<protein>
    <submittedName>
        <fullName evidence="1">Uncharacterized protein</fullName>
    </submittedName>
</protein>
<dbReference type="Proteomes" id="UP000192247">
    <property type="component" value="Unassembled WGS sequence"/>
</dbReference>
<evidence type="ECO:0000313" key="2">
    <source>
        <dbReference type="Proteomes" id="UP000192247"/>
    </source>
</evidence>
<sequence length="649" mass="72777">MSTMSVSSSSTRDDVGDAASIASSFRPDNLTQLIEHLPKRISRDVLLKLHRACLEYDTRYLPQSDGVADMLMSVVLDKVTSAADQQLALTVLQHFITSEQLFDILPSLTVNQIELLLPLMLIELDDYSAVSERLLEALQDESVNGVTKRNILCFFTQALQVHPAQLPAAVKDVIIRQLPHWLHDPTRKSFTAVTQVRQHTADHYLNIAAFSVVPYWLEVCHREQSPHRGEMYAATIEYCSAVIELAVQQGTQENADVLCKAIECLNVLCACDPSQQSWATKCVSKVKTNDFLLCLEVEAFLSRYTQDHAQKSAALANVSASALISAGLLNTSNAHIVLNFLRNNLPEMTKHIQYNLPGYLKIFARFPKHIDMTEVLASSITEANYEPIFKKLLLCPAVCAALIALHDKSKQDIFESIRPTMHVLLGESFALADKADQQLASTVLALAPMSHYRRVVRVANIVANSLLHTYFEMLETNHSRHYFDLLARLICDLPKGLVMPVEGYLEEIKHMIVELYCENILEISCPIETLRRSEHAATIIAKLLPDSDEDTCEEYLSVLMGQLQAQLPPGPATSERILRVVNTAAMVAQKVSPEQRSLLLESLSQMSVKPSDRQLYERINQLSAEIQQNEPHLYANSALFNMIDNLYRN</sequence>
<dbReference type="InterPro" id="IPR016024">
    <property type="entry name" value="ARM-type_fold"/>
</dbReference>
<accession>A0A1V9XMN0</accession>
<keyword evidence="2" id="KW-1185">Reference proteome</keyword>
<dbReference type="InParanoid" id="A0A1V9XMN0"/>
<organism evidence="1 2">
    <name type="scientific">Tropilaelaps mercedesae</name>
    <dbReference type="NCBI Taxonomy" id="418985"/>
    <lineage>
        <taxon>Eukaryota</taxon>
        <taxon>Metazoa</taxon>
        <taxon>Ecdysozoa</taxon>
        <taxon>Arthropoda</taxon>
        <taxon>Chelicerata</taxon>
        <taxon>Arachnida</taxon>
        <taxon>Acari</taxon>
        <taxon>Parasitiformes</taxon>
        <taxon>Mesostigmata</taxon>
        <taxon>Gamasina</taxon>
        <taxon>Dermanyssoidea</taxon>
        <taxon>Laelapidae</taxon>
        <taxon>Tropilaelaps</taxon>
    </lineage>
</organism>
<comment type="caution">
    <text evidence="1">The sequence shown here is derived from an EMBL/GenBank/DDBJ whole genome shotgun (WGS) entry which is preliminary data.</text>
</comment>
<dbReference type="InterPro" id="IPR028222">
    <property type="entry name" value="AP5Z1"/>
</dbReference>
<dbReference type="AlphaFoldDB" id="A0A1V9XMN0"/>
<name>A0A1V9XMN0_9ACAR</name>